<evidence type="ECO:0000313" key="4">
    <source>
        <dbReference type="RefSeq" id="XP_015591260.1"/>
    </source>
</evidence>
<feature type="transmembrane region" description="Helical" evidence="1">
    <location>
        <begin position="120"/>
        <end position="143"/>
    </location>
</feature>
<dbReference type="KEGG" id="ccin:107265884"/>
<name>A0AAJ7BQ73_CEPCN</name>
<evidence type="ECO:0000313" key="2">
    <source>
        <dbReference type="Proteomes" id="UP000694920"/>
    </source>
</evidence>
<keyword evidence="2" id="KW-1185">Reference proteome</keyword>
<organism evidence="2 4">
    <name type="scientific">Cephus cinctus</name>
    <name type="common">Wheat stem sawfly</name>
    <dbReference type="NCBI Taxonomy" id="211228"/>
    <lineage>
        <taxon>Eukaryota</taxon>
        <taxon>Metazoa</taxon>
        <taxon>Ecdysozoa</taxon>
        <taxon>Arthropoda</taxon>
        <taxon>Hexapoda</taxon>
        <taxon>Insecta</taxon>
        <taxon>Pterygota</taxon>
        <taxon>Neoptera</taxon>
        <taxon>Endopterygota</taxon>
        <taxon>Hymenoptera</taxon>
        <taxon>Cephoidea</taxon>
        <taxon>Cephidae</taxon>
        <taxon>Cephus</taxon>
    </lineage>
</organism>
<dbReference type="AlphaFoldDB" id="A0AAJ7BQ73"/>
<gene>
    <name evidence="3 4" type="primary">LOC107265884</name>
</gene>
<dbReference type="PANTHER" id="PTHR34609">
    <property type="entry name" value="GEO08273P1-RELATED"/>
    <property type="match status" value="1"/>
</dbReference>
<accession>A0AAJ7BQ73</accession>
<keyword evidence="1" id="KW-0472">Membrane</keyword>
<dbReference type="Pfam" id="PF15860">
    <property type="entry name" value="DUF4728"/>
    <property type="match status" value="1"/>
</dbReference>
<dbReference type="RefSeq" id="XP_015591260.1">
    <property type="nucleotide sequence ID" value="XM_015735774.2"/>
</dbReference>
<feature type="transmembrane region" description="Helical" evidence="1">
    <location>
        <begin position="83"/>
        <end position="111"/>
    </location>
</feature>
<keyword evidence="1" id="KW-0812">Transmembrane</keyword>
<dbReference type="InterPro" id="IPR053077">
    <property type="entry name" value="MARVEL_domain_protein_3"/>
</dbReference>
<sequence length="167" mass="18878">MALKTCCCCIPLKEGTITIGILGIILSVINIITLFTTNIRNRIILIEYLDKSVVVIILTINLIMTILISTLLIIGAIKRNIYLMLPWVILGIMCVVGLVGSVLYTVIMLYIQSKVLDGSLYLLFGILAIVIYLYIWGVVYSYFQEVRLTKNDGKMGPYGKPYYYRRP</sequence>
<keyword evidence="1" id="KW-1133">Transmembrane helix</keyword>
<proteinExistence type="predicted"/>
<reference evidence="3 4" key="1">
    <citation type="submission" date="2025-04" db="UniProtKB">
        <authorList>
            <consortium name="RefSeq"/>
        </authorList>
    </citation>
    <scope>IDENTIFICATION</scope>
</reference>
<dbReference type="PANTHER" id="PTHR34609:SF17">
    <property type="entry name" value="GEO08273P1-RELATED"/>
    <property type="match status" value="1"/>
</dbReference>
<protein>
    <submittedName>
        <fullName evidence="3 4">Uncharacterized protein LOC107265884</fullName>
    </submittedName>
</protein>
<evidence type="ECO:0000313" key="3">
    <source>
        <dbReference type="RefSeq" id="XP_015591259.1"/>
    </source>
</evidence>
<feature type="transmembrane region" description="Helical" evidence="1">
    <location>
        <begin position="19"/>
        <end position="41"/>
    </location>
</feature>
<dbReference type="Proteomes" id="UP000694920">
    <property type="component" value="Unplaced"/>
</dbReference>
<dbReference type="InterPro" id="IPR031720">
    <property type="entry name" value="DUF4728"/>
</dbReference>
<evidence type="ECO:0000256" key="1">
    <source>
        <dbReference type="SAM" id="Phobius"/>
    </source>
</evidence>
<dbReference type="RefSeq" id="XP_015591259.1">
    <property type="nucleotide sequence ID" value="XM_015735773.2"/>
</dbReference>
<dbReference type="GeneID" id="107265884"/>
<feature type="transmembrane region" description="Helical" evidence="1">
    <location>
        <begin position="53"/>
        <end position="77"/>
    </location>
</feature>